<reference evidence="2 3" key="1">
    <citation type="submission" date="2019-05" db="EMBL/GenBank/DDBJ databases">
        <title>Emergence of the Ug99 lineage of the wheat stem rust pathogen through somatic hybridization.</title>
        <authorList>
            <person name="Li F."/>
            <person name="Upadhyaya N.M."/>
            <person name="Sperschneider J."/>
            <person name="Matny O."/>
            <person name="Nguyen-Phuc H."/>
            <person name="Mago R."/>
            <person name="Raley C."/>
            <person name="Miller M.E."/>
            <person name="Silverstein K.A.T."/>
            <person name="Henningsen E."/>
            <person name="Hirsch C.D."/>
            <person name="Visser B."/>
            <person name="Pretorius Z.A."/>
            <person name="Steffenson B.J."/>
            <person name="Schwessinger B."/>
            <person name="Dodds P.N."/>
            <person name="Figueroa M."/>
        </authorList>
    </citation>
    <scope>NUCLEOTIDE SEQUENCE [LARGE SCALE GENOMIC DNA]</scope>
    <source>
        <strain evidence="2 3">Ug99</strain>
    </source>
</reference>
<sequence length="1421" mass="161255">MANKSIEDSSSSQRTIQACFSPRIALFTSEEIDQEICNKNHLTNFASLLRPFEYIDRVSVRHSNYSTTILDSIRLSFFQIDQITKTNNNNNNESLKELLDQTIFTQPNISNWIQSINHSPSPPPSSPSSAVLPNLIRIKREHEWLVVGATEEESEEYPQPPTPWYIAFLNLLFEYRPLVEYDHTSHPLAAMIVVSTSHPDPLDQFSKLHESTRKDGPGWPSNEWIETGTILRYYLLVHQINHEPDGGKARATGILETVKKIYGLNCGLVCINSEKTEWLRKKRIVDQDPNFIHENLNQKEDYWSKYQSKAIIDQQHNLGEFISEEDVLGLKVFLREFTLQSLIPHIERCIQQWNDSLAASRKGITGRLFSAGRKYFSKVPGSASSSSTPEHRYNPTTCSYPHQSQEAQTRRLADFSFMLGDYKFASQIYEYLRKDAFSDQAWSYYSSATQMIGLCTLLQSSFSQRSKLDIDLQRFLFDHTVETASVSQLRIVMIYYEMAKAVGNPNLMSSSLIRIATIYNELISGLIYEQVSRIVPPRQAALYIVLAAHRYTFAQQNWLSKICLRQSPQFIGWDRTEDYIDHKMAQMAELDSDWPAAVIRYWNVIRRRIHSGACDEDDEVYVTKFRALYQKSIDVNPSLELPRIDDISLFDVERCKIRVPHQNHLQAYPDVDSSIWEQLASRCPGSPDLVDTRKELNTAVVNEPFYLDLFLQNPLKTSIKVTHLDIKVANSDTPVNSDDDLLSNLEITPIEDFELLPLETREISVKLLCKRASMKIEITHVKFRFDSLVDCSQKLKKKGKRLQATLIQRLGRVYTNDQSMQVRVRDEIPILEIVGSENLPTTIYDGESLISRISIRNSGQVGLKDLRSVISHTSFFRFCSDSQSTTETSVLYEKSSDDSSEQMILETPNHLLPESPALLAQDLKEGETMEASIVCRGEGVGQHTTCWVFVFRHATSGEILSFRHVQYLTVLPSLSIKPVIRPSLTPDPFYLLTLELDCQDLSEDIEIYQVSTISTHWSCKWINCNPGSSGLLQLPKGSSSVNLAFEVHPRHDSRDDPTMITMLEQLKKLLKKEELVSDEIAKSSVRSHVSLTHPVSRLLFVFYVIGISMCGNFPDRLKNSYCSMIGISQTTQPSVRIGAPTLLNTILTSRRSARRKALEGYFTSLTGPEIESIFPLTTSRSMEMLVFWRSKEESGKLLQGHHSLPELSFGATLDLVRDTLEIVKDKAGGMYQQSQLQQKLLVAQFQNSEFGSSQDPLAVELSTSQSFIEWDFENKGPLTIPVTFTIKNLSTSASAWYELRLERGDMETRASPQNAPSTGPVFSSSTPHENHMASTNWVGQLNHSGALEPLQKRQIVAACWVFGPAIVDLGNWTCRASYRPLLLDVDGQNLRAIEKKPAWIRNGTSRVVHVSSLSSSDAFSS</sequence>
<name>A0A5B0SLT3_PUCGR</name>
<organism evidence="2 3">
    <name type="scientific">Puccinia graminis f. sp. tritici</name>
    <dbReference type="NCBI Taxonomy" id="56615"/>
    <lineage>
        <taxon>Eukaryota</taxon>
        <taxon>Fungi</taxon>
        <taxon>Dikarya</taxon>
        <taxon>Basidiomycota</taxon>
        <taxon>Pucciniomycotina</taxon>
        <taxon>Pucciniomycetes</taxon>
        <taxon>Pucciniales</taxon>
        <taxon>Pucciniaceae</taxon>
        <taxon>Puccinia</taxon>
    </lineage>
</organism>
<feature type="compositionally biased region" description="Polar residues" evidence="1">
    <location>
        <begin position="1310"/>
        <end position="1329"/>
    </location>
</feature>
<evidence type="ECO:0000256" key="1">
    <source>
        <dbReference type="SAM" id="MobiDB-lite"/>
    </source>
</evidence>
<dbReference type="InterPro" id="IPR024420">
    <property type="entry name" value="TRAPP_III_complex_Trs85"/>
</dbReference>
<comment type="caution">
    <text evidence="2">The sequence shown here is derived from an EMBL/GenBank/DDBJ whole genome shotgun (WGS) entry which is preliminary data.</text>
</comment>
<protein>
    <submittedName>
        <fullName evidence="2">Uncharacterized protein</fullName>
    </submittedName>
</protein>
<feature type="region of interest" description="Disordered" evidence="1">
    <location>
        <begin position="379"/>
        <end position="401"/>
    </location>
</feature>
<dbReference type="Pfam" id="PF12739">
    <property type="entry name" value="TRAPPC-Trs85"/>
    <property type="match status" value="1"/>
</dbReference>
<evidence type="ECO:0000313" key="2">
    <source>
        <dbReference type="EMBL" id="KAA1138902.1"/>
    </source>
</evidence>
<dbReference type="Proteomes" id="UP000325313">
    <property type="component" value="Unassembled WGS sequence"/>
</dbReference>
<evidence type="ECO:0000313" key="3">
    <source>
        <dbReference type="Proteomes" id="UP000325313"/>
    </source>
</evidence>
<dbReference type="GO" id="GO:1990072">
    <property type="term" value="C:TRAPPIII protein complex"/>
    <property type="evidence" value="ECO:0007669"/>
    <property type="project" value="TreeGrafter"/>
</dbReference>
<dbReference type="EMBL" id="VDEP01000001">
    <property type="protein sequence ID" value="KAA1138902.1"/>
    <property type="molecule type" value="Genomic_DNA"/>
</dbReference>
<feature type="region of interest" description="Disordered" evidence="1">
    <location>
        <begin position="1308"/>
        <end position="1329"/>
    </location>
</feature>
<dbReference type="PANTHER" id="PTHR12975">
    <property type="entry name" value="TRANSPORT PROTEIN TRAPP"/>
    <property type="match status" value="1"/>
</dbReference>
<dbReference type="PANTHER" id="PTHR12975:SF6">
    <property type="entry name" value="TRAFFICKING PROTEIN PARTICLE COMPLEX SUBUNIT 8"/>
    <property type="match status" value="1"/>
</dbReference>
<feature type="compositionally biased region" description="Polar residues" evidence="1">
    <location>
        <begin position="382"/>
        <end position="401"/>
    </location>
</feature>
<gene>
    <name evidence="2" type="ORF">PGTUg99_028527</name>
</gene>
<proteinExistence type="predicted"/>
<accession>A0A5B0SLT3</accession>